<protein>
    <submittedName>
        <fullName evidence="8">Multidrug DMT transporter</fullName>
    </submittedName>
</protein>
<feature type="transmembrane region" description="Helical" evidence="6">
    <location>
        <begin position="40"/>
        <end position="61"/>
    </location>
</feature>
<name>A0ABQ1QVV1_9RHOB</name>
<feature type="domain" description="EamA" evidence="7">
    <location>
        <begin position="159"/>
        <end position="294"/>
    </location>
</feature>
<sequence length="298" mass="31501">MSRYGGAEAVKGHIAMLVFSALVAGSFSFGGVMANEIEPVVLQAMRFGLAAAIVGAAALATGKLRSADFRAPWRYLLLGGAFAIYFVMMFEGLKTAPPVSASAVMTLVPIMTALFAYPILRQRTTPRIALGLAIGAAGALWVIFRGELAALLAFDIGRGEWLYFIGCVAHAFYVPMARKVNRGEAAAASSFLVLSAGALILLVYGWSEIRATDYAALPAIVWIALGYLSIGAMSITFVLLNFASMRLAGAKVMAYTYLTPGWVILWELAFGKGLPGPGILLGVGLTMGAVVLLLKHEV</sequence>
<reference evidence="9" key="1">
    <citation type="journal article" date="2019" name="Int. J. Syst. Evol. Microbiol.">
        <title>The Global Catalogue of Microorganisms (GCM) 10K type strain sequencing project: providing services to taxonomists for standard genome sequencing and annotation.</title>
        <authorList>
            <consortium name="The Broad Institute Genomics Platform"/>
            <consortium name="The Broad Institute Genome Sequencing Center for Infectious Disease"/>
            <person name="Wu L."/>
            <person name="Ma J."/>
        </authorList>
    </citation>
    <scope>NUCLEOTIDE SEQUENCE [LARGE SCALE GENOMIC DNA]</scope>
    <source>
        <strain evidence="9">CGMCC 1.12922</strain>
    </source>
</reference>
<keyword evidence="5 6" id="KW-0472">Membrane</keyword>
<keyword evidence="4 6" id="KW-1133">Transmembrane helix</keyword>
<dbReference type="EMBL" id="BMGI01000006">
    <property type="protein sequence ID" value="GGD46497.1"/>
    <property type="molecule type" value="Genomic_DNA"/>
</dbReference>
<evidence type="ECO:0000313" key="9">
    <source>
        <dbReference type="Proteomes" id="UP000617355"/>
    </source>
</evidence>
<evidence type="ECO:0000256" key="3">
    <source>
        <dbReference type="ARBA" id="ARBA00022692"/>
    </source>
</evidence>
<evidence type="ECO:0000256" key="5">
    <source>
        <dbReference type="ARBA" id="ARBA00023136"/>
    </source>
</evidence>
<evidence type="ECO:0000313" key="8">
    <source>
        <dbReference type="EMBL" id="GGD46497.1"/>
    </source>
</evidence>
<feature type="transmembrane region" description="Helical" evidence="6">
    <location>
        <begin position="99"/>
        <end position="120"/>
    </location>
</feature>
<feature type="transmembrane region" description="Helical" evidence="6">
    <location>
        <begin position="127"/>
        <end position="144"/>
    </location>
</feature>
<feature type="transmembrane region" description="Helical" evidence="6">
    <location>
        <begin position="186"/>
        <end position="207"/>
    </location>
</feature>
<evidence type="ECO:0000259" key="7">
    <source>
        <dbReference type="Pfam" id="PF00892"/>
    </source>
</evidence>
<feature type="transmembrane region" description="Helical" evidence="6">
    <location>
        <begin position="276"/>
        <end position="294"/>
    </location>
</feature>
<feature type="transmembrane region" description="Helical" evidence="6">
    <location>
        <begin position="12"/>
        <end position="34"/>
    </location>
</feature>
<proteinExistence type="inferred from homology"/>
<dbReference type="Gene3D" id="1.10.3730.20">
    <property type="match status" value="1"/>
</dbReference>
<feature type="transmembrane region" description="Helical" evidence="6">
    <location>
        <begin position="219"/>
        <end position="240"/>
    </location>
</feature>
<comment type="caution">
    <text evidence="8">The sequence shown here is derived from an EMBL/GenBank/DDBJ whole genome shotgun (WGS) entry which is preliminary data.</text>
</comment>
<evidence type="ECO:0000256" key="4">
    <source>
        <dbReference type="ARBA" id="ARBA00022989"/>
    </source>
</evidence>
<evidence type="ECO:0000256" key="1">
    <source>
        <dbReference type="ARBA" id="ARBA00004141"/>
    </source>
</evidence>
<dbReference type="PANTHER" id="PTHR32322">
    <property type="entry name" value="INNER MEMBRANE TRANSPORTER"/>
    <property type="match status" value="1"/>
</dbReference>
<comment type="similarity">
    <text evidence="2">Belongs to the EamA transporter family.</text>
</comment>
<dbReference type="RefSeq" id="WP_188529890.1">
    <property type="nucleotide sequence ID" value="NZ_BMGI01000006.1"/>
</dbReference>
<feature type="transmembrane region" description="Helical" evidence="6">
    <location>
        <begin position="73"/>
        <end position="93"/>
    </location>
</feature>
<feature type="transmembrane region" description="Helical" evidence="6">
    <location>
        <begin position="156"/>
        <end position="174"/>
    </location>
</feature>
<dbReference type="Pfam" id="PF00892">
    <property type="entry name" value="EamA"/>
    <property type="match status" value="2"/>
</dbReference>
<feature type="domain" description="EamA" evidence="7">
    <location>
        <begin position="11"/>
        <end position="143"/>
    </location>
</feature>
<dbReference type="InterPro" id="IPR000620">
    <property type="entry name" value="EamA_dom"/>
</dbReference>
<dbReference type="SUPFAM" id="SSF103481">
    <property type="entry name" value="Multidrug resistance efflux transporter EmrE"/>
    <property type="match status" value="2"/>
</dbReference>
<keyword evidence="9" id="KW-1185">Reference proteome</keyword>
<dbReference type="InterPro" id="IPR037185">
    <property type="entry name" value="EmrE-like"/>
</dbReference>
<comment type="subcellular location">
    <subcellularLocation>
        <location evidence="1">Membrane</location>
        <topology evidence="1">Multi-pass membrane protein</topology>
    </subcellularLocation>
</comment>
<dbReference type="Proteomes" id="UP000617355">
    <property type="component" value="Unassembled WGS sequence"/>
</dbReference>
<dbReference type="InterPro" id="IPR050638">
    <property type="entry name" value="AA-Vitamin_Transporters"/>
</dbReference>
<feature type="transmembrane region" description="Helical" evidence="6">
    <location>
        <begin position="252"/>
        <end position="270"/>
    </location>
</feature>
<keyword evidence="3 6" id="KW-0812">Transmembrane</keyword>
<accession>A0ABQ1QVV1</accession>
<dbReference type="PANTHER" id="PTHR32322:SF2">
    <property type="entry name" value="EAMA DOMAIN-CONTAINING PROTEIN"/>
    <property type="match status" value="1"/>
</dbReference>
<evidence type="ECO:0000256" key="6">
    <source>
        <dbReference type="SAM" id="Phobius"/>
    </source>
</evidence>
<evidence type="ECO:0000256" key="2">
    <source>
        <dbReference type="ARBA" id="ARBA00007362"/>
    </source>
</evidence>
<organism evidence="8 9">
    <name type="scientific">Sinisalibacter lacisalsi</name>
    <dbReference type="NCBI Taxonomy" id="1526570"/>
    <lineage>
        <taxon>Bacteria</taxon>
        <taxon>Pseudomonadati</taxon>
        <taxon>Pseudomonadota</taxon>
        <taxon>Alphaproteobacteria</taxon>
        <taxon>Rhodobacterales</taxon>
        <taxon>Roseobacteraceae</taxon>
        <taxon>Sinisalibacter</taxon>
    </lineage>
</organism>
<gene>
    <name evidence="8" type="ORF">GCM10011358_32730</name>
</gene>